<proteinExistence type="inferred from homology"/>
<evidence type="ECO:0000313" key="4">
    <source>
        <dbReference type="EMBL" id="STQ44294.1"/>
    </source>
</evidence>
<evidence type="ECO:0000256" key="1">
    <source>
        <dbReference type="ARBA" id="ARBA00010839"/>
    </source>
</evidence>
<dbReference type="InterPro" id="IPR032710">
    <property type="entry name" value="NTF2-like_dom_sf"/>
</dbReference>
<dbReference type="PANTHER" id="PTHR33747:SF1">
    <property type="entry name" value="ADENYLATE CYCLASE-ASSOCIATED CAP C-TERMINAL DOMAIN-CONTAINING PROTEIN"/>
    <property type="match status" value="1"/>
</dbReference>
<dbReference type="GeneID" id="78380327"/>
<dbReference type="HAMAP" id="MF_00612">
    <property type="entry name" value="UPF0225"/>
    <property type="match status" value="1"/>
</dbReference>
<dbReference type="PANTHER" id="PTHR33747">
    <property type="entry name" value="UPF0225 PROTEIN SCO1677"/>
    <property type="match status" value="1"/>
</dbReference>
<name>A0A2N0N0C1_9GAMM</name>
<dbReference type="AlphaFoldDB" id="A0A2N0N0C1"/>
<gene>
    <name evidence="4" type="primary">ychJ</name>
    <name evidence="4" type="ORF">NCTC12157_02013</name>
</gene>
<accession>A0A2N0N0C1</accession>
<dbReference type="Proteomes" id="UP000254304">
    <property type="component" value="Unassembled WGS sequence"/>
</dbReference>
<dbReference type="SUPFAM" id="SSF103642">
    <property type="entry name" value="Sec-C motif"/>
    <property type="match status" value="2"/>
</dbReference>
<reference evidence="4 5" key="1">
    <citation type="submission" date="2018-06" db="EMBL/GenBank/DDBJ databases">
        <authorList>
            <consortium name="Pathogen Informatics"/>
            <person name="Doyle S."/>
        </authorList>
    </citation>
    <scope>NUCLEOTIDE SEQUENCE [LARGE SCALE GENOMIC DNA]</scope>
    <source>
        <strain evidence="4 5">NCTC12157</strain>
    </source>
</reference>
<dbReference type="Pfam" id="PF17775">
    <property type="entry name" value="YchJ_M-like"/>
    <property type="match status" value="1"/>
</dbReference>
<dbReference type="Gene3D" id="3.10.450.50">
    <property type="match status" value="1"/>
</dbReference>
<dbReference type="InterPro" id="IPR048469">
    <property type="entry name" value="YchJ-like_M"/>
</dbReference>
<dbReference type="RefSeq" id="WP_034791044.1">
    <property type="nucleotide sequence ID" value="NZ_VXKG01000001.1"/>
</dbReference>
<comment type="similarity">
    <text evidence="1 2">Belongs to the UPF0225 family.</text>
</comment>
<sequence length="154" mass="17621">MSQPCPCGSGEVYEKCCQPFLLNAQIAPTPSALMRSRYSAYAMQDADYLIATWHADCQPERWRENLEEGFKNTQWLGLNVIDAQPGKQADEGYVEFAARFQEPDSAEIHLVHERSRFLRVNERWYYIDGIKPQTGRNDSCPCGSGKKYKKCCGR</sequence>
<dbReference type="InterPro" id="IPR004027">
    <property type="entry name" value="SEC_C_motif"/>
</dbReference>
<dbReference type="InterPro" id="IPR023006">
    <property type="entry name" value="YchJ-like"/>
</dbReference>
<organism evidence="4 5">
    <name type="scientific">Ewingella americana</name>
    <dbReference type="NCBI Taxonomy" id="41202"/>
    <lineage>
        <taxon>Bacteria</taxon>
        <taxon>Pseudomonadati</taxon>
        <taxon>Pseudomonadota</taxon>
        <taxon>Gammaproteobacteria</taxon>
        <taxon>Enterobacterales</taxon>
        <taxon>Yersiniaceae</taxon>
        <taxon>Ewingella</taxon>
    </lineage>
</organism>
<protein>
    <recommendedName>
        <fullName evidence="2">UPF0225 protein NCTC12157_02013</fullName>
    </recommendedName>
</protein>
<evidence type="ECO:0000256" key="2">
    <source>
        <dbReference type="HAMAP-Rule" id="MF_00612"/>
    </source>
</evidence>
<dbReference type="NCBIfam" id="NF002486">
    <property type="entry name" value="PRK01752.1"/>
    <property type="match status" value="1"/>
</dbReference>
<evidence type="ECO:0000259" key="3">
    <source>
        <dbReference type="Pfam" id="PF17775"/>
    </source>
</evidence>
<dbReference type="NCBIfam" id="NF002449">
    <property type="entry name" value="PRK01617.1"/>
    <property type="match status" value="1"/>
</dbReference>
<dbReference type="EMBL" id="UGGO01000001">
    <property type="protein sequence ID" value="STQ44294.1"/>
    <property type="molecule type" value="Genomic_DNA"/>
</dbReference>
<dbReference type="SUPFAM" id="SSF54427">
    <property type="entry name" value="NTF2-like"/>
    <property type="match status" value="1"/>
</dbReference>
<dbReference type="Pfam" id="PF02810">
    <property type="entry name" value="SEC-C"/>
    <property type="match status" value="2"/>
</dbReference>
<feature type="domain" description="YchJ-like middle NTF2-like" evidence="3">
    <location>
        <begin position="29"/>
        <end position="129"/>
    </location>
</feature>
<evidence type="ECO:0000313" key="5">
    <source>
        <dbReference type="Proteomes" id="UP000254304"/>
    </source>
</evidence>